<reference evidence="1" key="1">
    <citation type="journal article" date="2020" name="Stud. Mycol.">
        <title>101 Dothideomycetes genomes: a test case for predicting lifestyles and emergence of pathogens.</title>
        <authorList>
            <person name="Haridas S."/>
            <person name="Albert R."/>
            <person name="Binder M."/>
            <person name="Bloem J."/>
            <person name="Labutti K."/>
            <person name="Salamov A."/>
            <person name="Andreopoulos B."/>
            <person name="Baker S."/>
            <person name="Barry K."/>
            <person name="Bills G."/>
            <person name="Bluhm B."/>
            <person name="Cannon C."/>
            <person name="Castanera R."/>
            <person name="Culley D."/>
            <person name="Daum C."/>
            <person name="Ezra D."/>
            <person name="Gonzalez J."/>
            <person name="Henrissat B."/>
            <person name="Kuo A."/>
            <person name="Liang C."/>
            <person name="Lipzen A."/>
            <person name="Lutzoni F."/>
            <person name="Magnuson J."/>
            <person name="Mondo S."/>
            <person name="Nolan M."/>
            <person name="Ohm R."/>
            <person name="Pangilinan J."/>
            <person name="Park H.-J."/>
            <person name="Ramirez L."/>
            <person name="Alfaro M."/>
            <person name="Sun H."/>
            <person name="Tritt A."/>
            <person name="Yoshinaga Y."/>
            <person name="Zwiers L.-H."/>
            <person name="Turgeon B."/>
            <person name="Goodwin S."/>
            <person name="Spatafora J."/>
            <person name="Crous P."/>
            <person name="Grigoriev I."/>
        </authorList>
    </citation>
    <scope>NUCLEOTIDE SEQUENCE</scope>
    <source>
        <strain evidence="1">CBS 107.79</strain>
    </source>
</reference>
<name>A0A6A5UK47_9PLEO</name>
<dbReference type="AlphaFoldDB" id="A0A6A5UK47"/>
<dbReference type="EMBL" id="ML976769">
    <property type="protein sequence ID" value="KAF1965118.1"/>
    <property type="molecule type" value="Genomic_DNA"/>
</dbReference>
<protein>
    <submittedName>
        <fullName evidence="1">Uncharacterized protein</fullName>
    </submittedName>
</protein>
<sequence>MLIIRRFSLVVLSFTRHSYREYKSVQITKGTAGRLRRSIIIYRILKANTLRVTRLYFVKL</sequence>
<accession>A0A6A5UK47</accession>
<proteinExistence type="predicted"/>
<dbReference type="Proteomes" id="UP000800036">
    <property type="component" value="Unassembled WGS sequence"/>
</dbReference>
<keyword evidence="2" id="KW-1185">Reference proteome</keyword>
<evidence type="ECO:0000313" key="1">
    <source>
        <dbReference type="EMBL" id="KAF1965118.1"/>
    </source>
</evidence>
<organism evidence="1 2">
    <name type="scientific">Bimuria novae-zelandiae CBS 107.79</name>
    <dbReference type="NCBI Taxonomy" id="1447943"/>
    <lineage>
        <taxon>Eukaryota</taxon>
        <taxon>Fungi</taxon>
        <taxon>Dikarya</taxon>
        <taxon>Ascomycota</taxon>
        <taxon>Pezizomycotina</taxon>
        <taxon>Dothideomycetes</taxon>
        <taxon>Pleosporomycetidae</taxon>
        <taxon>Pleosporales</taxon>
        <taxon>Massarineae</taxon>
        <taxon>Didymosphaeriaceae</taxon>
        <taxon>Bimuria</taxon>
    </lineage>
</organism>
<gene>
    <name evidence="1" type="ORF">BU23DRAFT_490480</name>
</gene>
<evidence type="ECO:0000313" key="2">
    <source>
        <dbReference type="Proteomes" id="UP000800036"/>
    </source>
</evidence>